<name>A0A4V2RS65_9GAMM</name>
<keyword evidence="4" id="KW-1185">Reference proteome</keyword>
<reference evidence="3 4" key="1">
    <citation type="submission" date="2019-03" db="EMBL/GenBank/DDBJ databases">
        <title>Freshwater and sediment microbial communities from various areas in North America, analyzing microbe dynamics in response to fracking.</title>
        <authorList>
            <person name="Lamendella R."/>
        </authorList>
    </citation>
    <scope>NUCLEOTIDE SEQUENCE [LARGE SCALE GENOMIC DNA]</scope>
    <source>
        <strain evidence="3 4">74A</strain>
    </source>
</reference>
<evidence type="ECO:0000259" key="2">
    <source>
        <dbReference type="Pfam" id="PF14238"/>
    </source>
</evidence>
<feature type="region of interest" description="Disordered" evidence="1">
    <location>
        <begin position="358"/>
        <end position="388"/>
    </location>
</feature>
<feature type="compositionally biased region" description="Basic and acidic residues" evidence="1">
    <location>
        <begin position="228"/>
        <end position="237"/>
    </location>
</feature>
<evidence type="ECO:0000256" key="1">
    <source>
        <dbReference type="SAM" id="MobiDB-lite"/>
    </source>
</evidence>
<comment type="caution">
    <text evidence="3">The sequence shown here is derived from an EMBL/GenBank/DDBJ whole genome shotgun (WGS) entry which is preliminary data.</text>
</comment>
<proteinExistence type="predicted"/>
<organism evidence="3 4">
    <name type="scientific">Shewanella fodinae</name>
    <dbReference type="NCBI Taxonomy" id="552357"/>
    <lineage>
        <taxon>Bacteria</taxon>
        <taxon>Pseudomonadati</taxon>
        <taxon>Pseudomonadota</taxon>
        <taxon>Gammaproteobacteria</taxon>
        <taxon>Alteromonadales</taxon>
        <taxon>Shewanellaceae</taxon>
        <taxon>Shewanella</taxon>
    </lineage>
</organism>
<accession>A0A4V2RS65</accession>
<feature type="domain" description="DUF4340" evidence="2">
    <location>
        <begin position="68"/>
        <end position="294"/>
    </location>
</feature>
<gene>
    <name evidence="3" type="ORF">EDC91_11626</name>
</gene>
<evidence type="ECO:0000313" key="3">
    <source>
        <dbReference type="EMBL" id="TCN83047.1"/>
    </source>
</evidence>
<dbReference type="RefSeq" id="WP_133039260.1">
    <property type="nucleotide sequence ID" value="NZ_SLWF01000016.1"/>
</dbReference>
<sequence>MKKLIYILSGLLVLQLLLTVVLNAQHSGIQGAAKPKALLALQDNDIDHISISGNDGKVVNLARTNGKWLLSDQSDFPANQQQVTSLLTQILSLKHGLAVADSDNAAHRFKVAKDNFERKVVLSQQHVDMATLYLGTSASMRETHLRLEGEAQVYLANLPVYRLPVTNKEWMQQDLLQLKTTNIKALKIGDMTLSRKIDHAQTSASQQPLPATIADNGKVQKMVDKLIDDNGNSKDLKNAASTPPENSGWQLTPLAAGNRVNLGAVNQALQQLTSLRVSDLLGVEQKANFGLDTPLLQLTVQRNQGDDVSYRLGQMSDSKDYVLKSSLSQQYFRLPQAQGAAFATAFNASAFSEPLTPAKTDKVKVGSNSINPVAEPSTGQKAQTTQTK</sequence>
<dbReference type="EMBL" id="SLWF01000016">
    <property type="protein sequence ID" value="TCN83047.1"/>
    <property type="molecule type" value="Genomic_DNA"/>
</dbReference>
<protein>
    <submittedName>
        <fullName evidence="3">Uncharacterized protein DUF4340</fullName>
    </submittedName>
</protein>
<dbReference type="AlphaFoldDB" id="A0A4V2RS65"/>
<dbReference type="Pfam" id="PF14238">
    <property type="entry name" value="DUF4340"/>
    <property type="match status" value="1"/>
</dbReference>
<dbReference type="OrthoDB" id="5431982at2"/>
<dbReference type="Proteomes" id="UP000294832">
    <property type="component" value="Unassembled WGS sequence"/>
</dbReference>
<feature type="compositionally biased region" description="Polar residues" evidence="1">
    <location>
        <begin position="366"/>
        <end position="388"/>
    </location>
</feature>
<feature type="region of interest" description="Disordered" evidence="1">
    <location>
        <begin position="228"/>
        <end position="247"/>
    </location>
</feature>
<dbReference type="InterPro" id="IPR025641">
    <property type="entry name" value="DUF4340"/>
</dbReference>
<evidence type="ECO:0000313" key="4">
    <source>
        <dbReference type="Proteomes" id="UP000294832"/>
    </source>
</evidence>